<keyword evidence="9 12" id="KW-1133">Transmembrane helix</keyword>
<feature type="transmembrane region" description="Helical" evidence="12">
    <location>
        <begin position="130"/>
        <end position="150"/>
    </location>
</feature>
<evidence type="ECO:0000256" key="5">
    <source>
        <dbReference type="ARBA" id="ARBA00022617"/>
    </source>
</evidence>
<evidence type="ECO:0000256" key="11">
    <source>
        <dbReference type="ARBA" id="ARBA00023136"/>
    </source>
</evidence>
<dbReference type="PIRSF" id="PIRSF006446">
    <property type="entry name" value="Cyt_quinol_oxidase_1"/>
    <property type="match status" value="1"/>
</dbReference>
<accession>A0ABS6JPA8</accession>
<evidence type="ECO:0000256" key="10">
    <source>
        <dbReference type="ARBA" id="ARBA00023004"/>
    </source>
</evidence>
<evidence type="ECO:0000256" key="9">
    <source>
        <dbReference type="ARBA" id="ARBA00022989"/>
    </source>
</evidence>
<gene>
    <name evidence="13" type="ORF">KS407_02785</name>
</gene>
<sequence>MFFEYDPVIYSRILTGLTLGFHVIFATIGVGIPLMIAIAEWMGIKRNDPHYTLMARRWARGFVVTVAVGVVTGTAIGLQLSLLWPNFMQAAGHTIGLPMFMETFAFFFEAIFLGIYLYTWDRWKSKMKHFLLVIPIVIGATASAFFITSVNSFMNFPQGFTMIDGILTDVSPLAAMFNPATPTKISHVIITCYLTSAFILGAIAAYKLLKGNNHIYYKKALHLTMVSAAVFAIGTAIIGDLSGKYLHEYQPEKLAAAEWHFETESEAPLILGGILTDDNEVRYALKIPFALSILAGGTPDTIVIGLNDFPAEELPPLWIHYAFDLMVFIGMYLAFVSVLFVFMNWKKNWNAFNRPLLWSVLAGGPLAMLAIEAGWFFTEVGRQPWILNQVMTVAEGATTSQHVDIMLYVFIILYAVLGITCVRVLSRMFKNNPVERELEKRGLTHTDDRKAN</sequence>
<keyword evidence="11 12" id="KW-0472">Membrane</keyword>
<evidence type="ECO:0000313" key="14">
    <source>
        <dbReference type="Proteomes" id="UP000790580"/>
    </source>
</evidence>
<keyword evidence="5 12" id="KW-0349">Heme</keyword>
<name>A0ABS6JPA8_9BACI</name>
<proteinExistence type="inferred from homology"/>
<keyword evidence="3 12" id="KW-0813">Transport</keyword>
<dbReference type="EMBL" id="JAHQCR010000017">
    <property type="protein sequence ID" value="MBU9720365.1"/>
    <property type="molecule type" value="Genomic_DNA"/>
</dbReference>
<evidence type="ECO:0000256" key="4">
    <source>
        <dbReference type="ARBA" id="ARBA00022475"/>
    </source>
</evidence>
<evidence type="ECO:0000256" key="2">
    <source>
        <dbReference type="ARBA" id="ARBA00009819"/>
    </source>
</evidence>
<feature type="transmembrane region" description="Helical" evidence="12">
    <location>
        <begin position="220"/>
        <end position="239"/>
    </location>
</feature>
<dbReference type="RefSeq" id="WP_088075728.1">
    <property type="nucleotide sequence ID" value="NZ_JAHQCR010000017.1"/>
</dbReference>
<feature type="transmembrane region" description="Helical" evidence="12">
    <location>
        <begin position="20"/>
        <end position="41"/>
    </location>
</feature>
<comment type="subcellular location">
    <subcellularLocation>
        <location evidence="1">Cell membrane</location>
        <topology evidence="1">Multi-pass membrane protein</topology>
    </subcellularLocation>
</comment>
<feature type="transmembrane region" description="Helical" evidence="12">
    <location>
        <begin position="355"/>
        <end position="377"/>
    </location>
</feature>
<keyword evidence="6 12" id="KW-0812">Transmembrane</keyword>
<dbReference type="Proteomes" id="UP000790580">
    <property type="component" value="Unassembled WGS sequence"/>
</dbReference>
<evidence type="ECO:0000256" key="8">
    <source>
        <dbReference type="ARBA" id="ARBA00022982"/>
    </source>
</evidence>
<keyword evidence="10 12" id="KW-0408">Iron</keyword>
<comment type="similarity">
    <text evidence="2 12">Belongs to the cytochrome ubiquinol oxidase subunit 1 family.</text>
</comment>
<dbReference type="PANTHER" id="PTHR30365:SF14">
    <property type="entry name" value="CYTOCHROME BD MENAQUINOL OXIDASE SUBUNIT I-RELATED"/>
    <property type="match status" value="1"/>
</dbReference>
<feature type="transmembrane region" description="Helical" evidence="12">
    <location>
        <begin position="405"/>
        <end position="426"/>
    </location>
</feature>
<evidence type="ECO:0000256" key="7">
    <source>
        <dbReference type="ARBA" id="ARBA00022723"/>
    </source>
</evidence>
<evidence type="ECO:0000256" key="1">
    <source>
        <dbReference type="ARBA" id="ARBA00004651"/>
    </source>
</evidence>
<feature type="transmembrane region" description="Helical" evidence="12">
    <location>
        <begin position="95"/>
        <end position="118"/>
    </location>
</feature>
<evidence type="ECO:0000256" key="12">
    <source>
        <dbReference type="PIRNR" id="PIRNR006446"/>
    </source>
</evidence>
<evidence type="ECO:0000256" key="3">
    <source>
        <dbReference type="ARBA" id="ARBA00022448"/>
    </source>
</evidence>
<keyword evidence="4 12" id="KW-1003">Cell membrane</keyword>
<comment type="caution">
    <text evidence="13">The sequence shown here is derived from an EMBL/GenBank/DDBJ whole genome shotgun (WGS) entry which is preliminary data.</text>
</comment>
<keyword evidence="7 12" id="KW-0479">Metal-binding</keyword>
<dbReference type="PANTHER" id="PTHR30365">
    <property type="entry name" value="CYTOCHROME D UBIQUINOL OXIDASE"/>
    <property type="match status" value="1"/>
</dbReference>
<dbReference type="InterPro" id="IPR002585">
    <property type="entry name" value="Cyt-d_ubiquinol_oxidase_su_1"/>
</dbReference>
<reference evidence="13 14" key="1">
    <citation type="submission" date="2021-06" db="EMBL/GenBank/DDBJ databases">
        <title>Bacillus sp. RD4P76, an endophyte from a halophyte.</title>
        <authorList>
            <person name="Sun J.-Q."/>
        </authorList>
    </citation>
    <scope>NUCLEOTIDE SEQUENCE [LARGE SCALE GENOMIC DNA]</scope>
    <source>
        <strain evidence="13 14">JCM 17098</strain>
    </source>
</reference>
<organism evidence="13 14">
    <name type="scientific">Evansella alkalicola</name>
    <dbReference type="NCBI Taxonomy" id="745819"/>
    <lineage>
        <taxon>Bacteria</taxon>
        <taxon>Bacillati</taxon>
        <taxon>Bacillota</taxon>
        <taxon>Bacilli</taxon>
        <taxon>Bacillales</taxon>
        <taxon>Bacillaceae</taxon>
        <taxon>Evansella</taxon>
    </lineage>
</organism>
<feature type="transmembrane region" description="Helical" evidence="12">
    <location>
        <begin position="318"/>
        <end position="343"/>
    </location>
</feature>
<dbReference type="Pfam" id="PF01654">
    <property type="entry name" value="Cyt_bd_oxida_I"/>
    <property type="match status" value="1"/>
</dbReference>
<evidence type="ECO:0000256" key="6">
    <source>
        <dbReference type="ARBA" id="ARBA00022692"/>
    </source>
</evidence>
<keyword evidence="14" id="KW-1185">Reference proteome</keyword>
<keyword evidence="8 12" id="KW-0249">Electron transport</keyword>
<protein>
    <submittedName>
        <fullName evidence="13">Cytochrome ubiquinol oxidase subunit I</fullName>
    </submittedName>
</protein>
<feature type="transmembrane region" description="Helical" evidence="12">
    <location>
        <begin position="62"/>
        <end position="83"/>
    </location>
</feature>
<feature type="transmembrane region" description="Helical" evidence="12">
    <location>
        <begin position="185"/>
        <end position="208"/>
    </location>
</feature>
<evidence type="ECO:0000313" key="13">
    <source>
        <dbReference type="EMBL" id="MBU9720365.1"/>
    </source>
</evidence>